<feature type="compositionally biased region" description="Acidic residues" evidence="5">
    <location>
        <begin position="35"/>
        <end position="56"/>
    </location>
</feature>
<feature type="region of interest" description="Disordered" evidence="5">
    <location>
        <begin position="288"/>
        <end position="327"/>
    </location>
</feature>
<keyword evidence="8" id="KW-1185">Reference proteome</keyword>
<dbReference type="PANTHER" id="PTHR13484">
    <property type="entry name" value="FIP1-LIKE 1 PROTEIN"/>
    <property type="match status" value="1"/>
</dbReference>
<dbReference type="EMBL" id="MU006290">
    <property type="protein sequence ID" value="KAF2855601.1"/>
    <property type="molecule type" value="Genomic_DNA"/>
</dbReference>
<gene>
    <name evidence="7" type="ORF">T440DRAFT_550976</name>
</gene>
<dbReference type="PANTHER" id="PTHR13484:SF0">
    <property type="entry name" value="PRE-MRNA 3'-END-PROCESSING FACTOR FIP1"/>
    <property type="match status" value="1"/>
</dbReference>
<dbReference type="GO" id="GO:0005847">
    <property type="term" value="C:mRNA cleavage and polyadenylation specificity factor complex"/>
    <property type="evidence" value="ECO:0007669"/>
    <property type="project" value="TreeGrafter"/>
</dbReference>
<evidence type="ECO:0000313" key="7">
    <source>
        <dbReference type="EMBL" id="KAF2855601.1"/>
    </source>
</evidence>
<comment type="similarity">
    <text evidence="2">Belongs to the FIP1 family.</text>
</comment>
<feature type="compositionally biased region" description="Basic and acidic residues" evidence="5">
    <location>
        <begin position="18"/>
        <end position="29"/>
    </location>
</feature>
<keyword evidence="3" id="KW-0507">mRNA processing</keyword>
<feature type="region of interest" description="Disordered" evidence="5">
    <location>
        <begin position="1"/>
        <end position="122"/>
    </location>
</feature>
<dbReference type="InterPro" id="IPR007854">
    <property type="entry name" value="Fip1_dom"/>
</dbReference>
<evidence type="ECO:0000256" key="2">
    <source>
        <dbReference type="ARBA" id="ARBA00007459"/>
    </source>
</evidence>
<proteinExistence type="inferred from homology"/>
<feature type="compositionally biased region" description="Gly residues" evidence="5">
    <location>
        <begin position="288"/>
        <end position="318"/>
    </location>
</feature>
<keyword evidence="4" id="KW-0539">Nucleus</keyword>
<feature type="compositionally biased region" description="Acidic residues" evidence="5">
    <location>
        <begin position="1"/>
        <end position="17"/>
    </location>
</feature>
<accession>A0A6A7BJD1</accession>
<evidence type="ECO:0000256" key="1">
    <source>
        <dbReference type="ARBA" id="ARBA00004123"/>
    </source>
</evidence>
<evidence type="ECO:0000256" key="3">
    <source>
        <dbReference type="ARBA" id="ARBA00022664"/>
    </source>
</evidence>
<comment type="subcellular location">
    <subcellularLocation>
        <location evidence="1">Nucleus</location>
    </subcellularLocation>
</comment>
<organism evidence="7 8">
    <name type="scientific">Plenodomus tracheiphilus IPT5</name>
    <dbReference type="NCBI Taxonomy" id="1408161"/>
    <lineage>
        <taxon>Eukaryota</taxon>
        <taxon>Fungi</taxon>
        <taxon>Dikarya</taxon>
        <taxon>Ascomycota</taxon>
        <taxon>Pezizomycotina</taxon>
        <taxon>Dothideomycetes</taxon>
        <taxon>Pleosporomycetidae</taxon>
        <taxon>Pleosporales</taxon>
        <taxon>Pleosporineae</taxon>
        <taxon>Leptosphaeriaceae</taxon>
        <taxon>Plenodomus</taxon>
    </lineage>
</organism>
<sequence>MADEDNSDDDLYGTEESSEQKKNLTKEDGASSGDEPMDEAESGDEEDEDSESDLEIIIDKPPTAHKPSAQPPSQESKAIKIEAPPLSTTTPSQPPRPSSTAPQQHPPGSIVPQLALTPGTSYPAIRSSTLDINANPTYPPAGKPVLSMDMDADLADEQKIWRLPGTDQSDFFNYGFDEFTWELYRQRQISMANALQLEETTMQAMKTNMQMMGAGPGPGNGGPMPGMPSGMGGMPGGGGGGPPMGPGGGMPNVSPEEMVNMLQAQGMNPAQMSMEDFGQMMQSMGGGMGGFPGMGGQQQGGGGGYQQQQGNHGGGGGRGRGRGRGGW</sequence>
<protein>
    <recommendedName>
        <fullName evidence="6">Pre-mRNA polyadenylation factor Fip1 domain-containing protein</fullName>
    </recommendedName>
</protein>
<name>A0A6A7BJD1_9PLEO</name>
<reference evidence="7" key="1">
    <citation type="submission" date="2020-01" db="EMBL/GenBank/DDBJ databases">
        <authorList>
            <consortium name="DOE Joint Genome Institute"/>
            <person name="Haridas S."/>
            <person name="Albert R."/>
            <person name="Binder M."/>
            <person name="Bloem J."/>
            <person name="Labutti K."/>
            <person name="Salamov A."/>
            <person name="Andreopoulos B."/>
            <person name="Baker S.E."/>
            <person name="Barry K."/>
            <person name="Bills G."/>
            <person name="Bluhm B.H."/>
            <person name="Cannon C."/>
            <person name="Castanera R."/>
            <person name="Culley D.E."/>
            <person name="Daum C."/>
            <person name="Ezra D."/>
            <person name="Gonzalez J.B."/>
            <person name="Henrissat B."/>
            <person name="Kuo A."/>
            <person name="Liang C."/>
            <person name="Lipzen A."/>
            <person name="Lutzoni F."/>
            <person name="Magnuson J."/>
            <person name="Mondo S."/>
            <person name="Nolan M."/>
            <person name="Ohm R."/>
            <person name="Pangilinan J."/>
            <person name="Park H.-J."/>
            <person name="Ramirez L."/>
            <person name="Alfaro M."/>
            <person name="Sun H."/>
            <person name="Tritt A."/>
            <person name="Yoshinaga Y."/>
            <person name="Zwiers L.-H."/>
            <person name="Turgeon B.G."/>
            <person name="Goodwin S.B."/>
            <person name="Spatafora J.W."/>
            <person name="Crous P.W."/>
            <person name="Grigoriev I.V."/>
        </authorList>
    </citation>
    <scope>NUCLEOTIDE SEQUENCE</scope>
    <source>
        <strain evidence="7">IPT5</strain>
    </source>
</reference>
<feature type="domain" description="Pre-mRNA polyadenylation factor Fip1" evidence="6">
    <location>
        <begin position="149"/>
        <end position="191"/>
    </location>
</feature>
<dbReference type="OrthoDB" id="1917198at2759"/>
<dbReference type="AlphaFoldDB" id="A0A6A7BJD1"/>
<dbReference type="GO" id="GO:0006397">
    <property type="term" value="P:mRNA processing"/>
    <property type="evidence" value="ECO:0007669"/>
    <property type="project" value="UniProtKB-KW"/>
</dbReference>
<dbReference type="InterPro" id="IPR051187">
    <property type="entry name" value="Pre-mRNA_3'-end_processing_reg"/>
</dbReference>
<dbReference type="Proteomes" id="UP000799423">
    <property type="component" value="Unassembled WGS sequence"/>
</dbReference>
<evidence type="ECO:0000256" key="5">
    <source>
        <dbReference type="SAM" id="MobiDB-lite"/>
    </source>
</evidence>
<evidence type="ECO:0000256" key="4">
    <source>
        <dbReference type="ARBA" id="ARBA00023242"/>
    </source>
</evidence>
<evidence type="ECO:0000313" key="8">
    <source>
        <dbReference type="Proteomes" id="UP000799423"/>
    </source>
</evidence>
<dbReference type="Pfam" id="PF05182">
    <property type="entry name" value="Fip1"/>
    <property type="match status" value="1"/>
</dbReference>
<evidence type="ECO:0000259" key="6">
    <source>
        <dbReference type="Pfam" id="PF05182"/>
    </source>
</evidence>